<gene>
    <name evidence="2" type="ORF">Trco_002982</name>
</gene>
<dbReference type="Proteomes" id="UP000827724">
    <property type="component" value="Unassembled WGS sequence"/>
</dbReference>
<protein>
    <submittedName>
        <fullName evidence="2">Uncharacterized protein</fullName>
    </submittedName>
</protein>
<evidence type="ECO:0000256" key="1">
    <source>
        <dbReference type="SAM" id="MobiDB-lite"/>
    </source>
</evidence>
<organism evidence="2 3">
    <name type="scientific">Trichoderma cornu-damae</name>
    <dbReference type="NCBI Taxonomy" id="654480"/>
    <lineage>
        <taxon>Eukaryota</taxon>
        <taxon>Fungi</taxon>
        <taxon>Dikarya</taxon>
        <taxon>Ascomycota</taxon>
        <taxon>Pezizomycotina</taxon>
        <taxon>Sordariomycetes</taxon>
        <taxon>Hypocreomycetidae</taxon>
        <taxon>Hypocreales</taxon>
        <taxon>Hypocreaceae</taxon>
        <taxon>Trichoderma</taxon>
    </lineage>
</organism>
<dbReference type="EMBL" id="JAIWOZ010000002">
    <property type="protein sequence ID" value="KAH6609636.1"/>
    <property type="molecule type" value="Genomic_DNA"/>
</dbReference>
<feature type="compositionally biased region" description="Polar residues" evidence="1">
    <location>
        <begin position="485"/>
        <end position="517"/>
    </location>
</feature>
<feature type="region of interest" description="Disordered" evidence="1">
    <location>
        <begin position="262"/>
        <end position="281"/>
    </location>
</feature>
<name>A0A9P8TVJ7_9HYPO</name>
<feature type="compositionally biased region" description="Polar residues" evidence="1">
    <location>
        <begin position="572"/>
        <end position="591"/>
    </location>
</feature>
<accession>A0A9P8TVJ7</accession>
<feature type="region of interest" description="Disordered" evidence="1">
    <location>
        <begin position="325"/>
        <end position="359"/>
    </location>
</feature>
<feature type="compositionally biased region" description="Polar residues" evidence="1">
    <location>
        <begin position="524"/>
        <end position="545"/>
    </location>
</feature>
<feature type="compositionally biased region" description="Polar residues" evidence="1">
    <location>
        <begin position="328"/>
        <end position="348"/>
    </location>
</feature>
<keyword evidence="3" id="KW-1185">Reference proteome</keyword>
<evidence type="ECO:0000313" key="2">
    <source>
        <dbReference type="EMBL" id="KAH6609636.1"/>
    </source>
</evidence>
<proteinExistence type="predicted"/>
<comment type="caution">
    <text evidence="2">The sequence shown here is derived from an EMBL/GenBank/DDBJ whole genome shotgun (WGS) entry which is preliminary data.</text>
</comment>
<feature type="region of interest" description="Disordered" evidence="1">
    <location>
        <begin position="463"/>
        <end position="595"/>
    </location>
</feature>
<dbReference type="OrthoDB" id="3550599at2759"/>
<sequence length="832" mass="92061">MPAAREAPRATTCVFRRLEPLKKGRYQGHGEPLKGLHTGALHNEPVGTSPPQRQLDRVPGVAWIAISRATSSGGHIADVYAERVKQPPFAGFSARRLFFPRYSLLDGIPVLHIKAIPVAHGVSVLAFLHGLRPKAATDMDCSRGQSAFCEGARFHNQPIYLISDHQSRRFVKRKKSNYLAWKEPIFAESLCSEHQLLAHNFPPKAPSPEPTSPSAHRAKRTGRFSLGRTAASPTQSDPLRPSYSARRSDSLLAYSANGTEAPSLARHFPNHQGSNHILGHPPSLAPAKSTIPRQKRATAGNLPANASIVMAEAMPPEPQEPYFALNTDIPSPKQSPSASVRQNHNQGAPESRSVPSSSVPRRNLALIGGLVDIDVGFTSKLNVPVTYSHASLKKPPGSVSPARVGNTNLEESRSIAVANTPSRRRPDVVGVNRREASTIHVHQKPGQILHIKENLPLHISPRKRKADFSDTQPRVKEQPVGQSLEGFSTLSESKGQTVSQNSNQQDDVHQSALSGNSSRHHGGEQQTAGRLRNSNMVWASNTPTPATEVIHQETKGQRENHTKHAQVDDGSGQKSIHVSERAQQPESQINGSKDEWQHGIYVSPPMLEKDAPVVDQAALAADTIVVTAEGHGKPGAQVFDSEAFDAMIYRQSTLRPPRGVSVQVPAQSKTPLGRVSTRDRRQYLAINPAIHFPYNRPDEWHRDKALEIQARGRRKAWFGKVIERRRWLRAKEKAEEDKQKAARAPNRKPARIDPQPWSYNRIVDFGDVPPEELPKDVLQNPAWVKACAWHRENQAKRILRDRVARDAQRKAWDQAERVMEDAKMASKKSREP</sequence>
<feature type="region of interest" description="Disordered" evidence="1">
    <location>
        <begin position="199"/>
        <end position="245"/>
    </location>
</feature>
<feature type="region of interest" description="Disordered" evidence="1">
    <location>
        <begin position="732"/>
        <end position="755"/>
    </location>
</feature>
<dbReference type="AlphaFoldDB" id="A0A9P8TVJ7"/>
<reference evidence="2" key="1">
    <citation type="submission" date="2021-08" db="EMBL/GenBank/DDBJ databases">
        <title>Chromosome-Level Trichoderma cornu-damae using Hi-C Data.</title>
        <authorList>
            <person name="Kim C.S."/>
        </authorList>
    </citation>
    <scope>NUCLEOTIDE SEQUENCE</scope>
    <source>
        <strain evidence="2">KA19-0412C</strain>
    </source>
</reference>
<evidence type="ECO:0000313" key="3">
    <source>
        <dbReference type="Proteomes" id="UP000827724"/>
    </source>
</evidence>
<feature type="compositionally biased region" description="Basic and acidic residues" evidence="1">
    <location>
        <begin position="550"/>
        <end position="567"/>
    </location>
</feature>